<evidence type="ECO:0000256" key="1">
    <source>
        <dbReference type="SAM" id="SignalP"/>
    </source>
</evidence>
<dbReference type="AlphaFoldDB" id="A0A8K1CAQ3"/>
<feature type="chain" id="PRO_5035479314" evidence="1">
    <location>
        <begin position="17"/>
        <end position="104"/>
    </location>
</feature>
<sequence>MKTAVLAAVLCATAAASSIHIRVQQSKPSKYDRVKQYKATPWDYDDTLRAEKCKDLCYLQGFYQFQQGRNCFSRPTDLCGNYTDVLPAMDTVLAVAECDCSESS</sequence>
<proteinExistence type="predicted"/>
<feature type="signal peptide" evidence="1">
    <location>
        <begin position="1"/>
        <end position="16"/>
    </location>
</feature>
<comment type="caution">
    <text evidence="2">The sequence shown here is derived from an EMBL/GenBank/DDBJ whole genome shotgun (WGS) entry which is preliminary data.</text>
</comment>
<reference evidence="2" key="1">
    <citation type="submission" date="2019-03" db="EMBL/GenBank/DDBJ databases">
        <title>Long read genome sequence of the mycoparasitic Pythium oligandrum ATCC 38472 isolated from sugarbeet rhizosphere.</title>
        <authorList>
            <person name="Gaulin E."/>
        </authorList>
    </citation>
    <scope>NUCLEOTIDE SEQUENCE</scope>
    <source>
        <strain evidence="2">ATCC 38472_TT</strain>
    </source>
</reference>
<accession>A0A8K1CAQ3</accession>
<gene>
    <name evidence="2" type="ORF">Poli38472_007388</name>
</gene>
<organism evidence="2 3">
    <name type="scientific">Pythium oligandrum</name>
    <name type="common">Mycoparasitic fungus</name>
    <dbReference type="NCBI Taxonomy" id="41045"/>
    <lineage>
        <taxon>Eukaryota</taxon>
        <taxon>Sar</taxon>
        <taxon>Stramenopiles</taxon>
        <taxon>Oomycota</taxon>
        <taxon>Peronosporomycetes</taxon>
        <taxon>Pythiales</taxon>
        <taxon>Pythiaceae</taxon>
        <taxon>Pythium</taxon>
    </lineage>
</organism>
<keyword evidence="1" id="KW-0732">Signal</keyword>
<dbReference type="OrthoDB" id="163494at2759"/>
<dbReference type="Proteomes" id="UP000794436">
    <property type="component" value="Unassembled WGS sequence"/>
</dbReference>
<dbReference type="EMBL" id="SPLM01000110">
    <property type="protein sequence ID" value="TMW59243.1"/>
    <property type="molecule type" value="Genomic_DNA"/>
</dbReference>
<name>A0A8K1CAQ3_PYTOL</name>
<protein>
    <submittedName>
        <fullName evidence="2">Uncharacterized protein</fullName>
    </submittedName>
</protein>
<evidence type="ECO:0000313" key="2">
    <source>
        <dbReference type="EMBL" id="TMW59243.1"/>
    </source>
</evidence>
<evidence type="ECO:0000313" key="3">
    <source>
        <dbReference type="Proteomes" id="UP000794436"/>
    </source>
</evidence>
<keyword evidence="3" id="KW-1185">Reference proteome</keyword>